<protein>
    <submittedName>
        <fullName evidence="1">Uncharacterized protein</fullName>
    </submittedName>
</protein>
<dbReference type="RefSeq" id="WP_030004915.1">
    <property type="nucleotide sequence ID" value="NC_022549.1"/>
</dbReference>
<proteinExistence type="predicted"/>
<reference evidence="1 2" key="1">
    <citation type="journal article" date="2013" name="J. Mol. Microbiol. Biotechnol.">
        <title>Analysis of the Complete Genomes of Acholeplasma brassicae , A. palmae and A. laidlawii and Their Comparison to the Obligate Parasites from ' Candidatus Phytoplasma'.</title>
        <authorList>
            <person name="Kube M."/>
            <person name="Siewert C."/>
            <person name="Migdoll A.M."/>
            <person name="Duduk B."/>
            <person name="Holz S."/>
            <person name="Rabus R."/>
            <person name="Seemuller E."/>
            <person name="Mitrovic J."/>
            <person name="Muller I."/>
            <person name="Buttner C."/>
            <person name="Reinhardt R."/>
        </authorList>
    </citation>
    <scope>NUCLEOTIDE SEQUENCE [LARGE SCALE GENOMIC DNA]</scope>
    <source>
        <strain evidence="2">0502</strain>
    </source>
</reference>
<organism evidence="1 2">
    <name type="scientific">Acholeplasma brassicae</name>
    <dbReference type="NCBI Taxonomy" id="61635"/>
    <lineage>
        <taxon>Bacteria</taxon>
        <taxon>Bacillati</taxon>
        <taxon>Mycoplasmatota</taxon>
        <taxon>Mollicutes</taxon>
        <taxon>Acholeplasmatales</taxon>
        <taxon>Acholeplasmataceae</taxon>
        <taxon>Acholeplasma</taxon>
    </lineage>
</organism>
<dbReference type="KEGG" id="abra:BN85310320"/>
<evidence type="ECO:0000313" key="2">
    <source>
        <dbReference type="Proteomes" id="UP000032737"/>
    </source>
</evidence>
<dbReference type="EMBL" id="FO681348">
    <property type="protein sequence ID" value="CCV66053.1"/>
    <property type="molecule type" value="Genomic_DNA"/>
</dbReference>
<dbReference type="HOGENOM" id="CLU_184193_0_0_14"/>
<dbReference type="OrthoDB" id="384910at2"/>
<dbReference type="Proteomes" id="UP000032737">
    <property type="component" value="Chromosome"/>
</dbReference>
<gene>
    <name evidence="1" type="ORF">BN85310320</name>
</gene>
<name>U4KRT6_9MOLU</name>
<sequence length="95" mass="11001">MDDTRLTLVLDGEEVICDILFTHYSEEFEKNYVVFQFTDRDEISAAVFVETDGGEGYFEDVQTDEEWELLDELLEAFLGDLEAEDDDAQDEDDDI</sequence>
<dbReference type="Pfam" id="PF06949">
    <property type="entry name" value="DUF1292"/>
    <property type="match status" value="1"/>
</dbReference>
<accession>U4KRT6</accession>
<keyword evidence="2" id="KW-1185">Reference proteome</keyword>
<dbReference type="STRING" id="61635.BN85310320"/>
<dbReference type="InterPro" id="IPR009711">
    <property type="entry name" value="UPF0473"/>
</dbReference>
<dbReference type="AlphaFoldDB" id="U4KRT6"/>
<evidence type="ECO:0000313" key="1">
    <source>
        <dbReference type="EMBL" id="CCV66053.1"/>
    </source>
</evidence>